<dbReference type="EMBL" id="BAABCM010000003">
    <property type="protein sequence ID" value="GAA3807725.1"/>
    <property type="molecule type" value="Genomic_DNA"/>
</dbReference>
<name>A0ABP7I116_9PSEU</name>
<dbReference type="Proteomes" id="UP001501624">
    <property type="component" value="Unassembled WGS sequence"/>
</dbReference>
<evidence type="ECO:0000313" key="1">
    <source>
        <dbReference type="EMBL" id="GAA3807725.1"/>
    </source>
</evidence>
<protein>
    <submittedName>
        <fullName evidence="1">Uncharacterized protein</fullName>
    </submittedName>
</protein>
<organism evidence="1 2">
    <name type="scientific">Amycolatopsis tucumanensis</name>
    <dbReference type="NCBI Taxonomy" id="401106"/>
    <lineage>
        <taxon>Bacteria</taxon>
        <taxon>Bacillati</taxon>
        <taxon>Actinomycetota</taxon>
        <taxon>Actinomycetes</taxon>
        <taxon>Pseudonocardiales</taxon>
        <taxon>Pseudonocardiaceae</taxon>
        <taxon>Amycolatopsis</taxon>
    </lineage>
</organism>
<accession>A0ABP7I116</accession>
<evidence type="ECO:0000313" key="2">
    <source>
        <dbReference type="Proteomes" id="UP001501624"/>
    </source>
</evidence>
<keyword evidence="2" id="KW-1185">Reference proteome</keyword>
<gene>
    <name evidence="1" type="ORF">GCM10022380_26680</name>
</gene>
<sequence length="117" mass="11872">MAAAAPGAATTATPAVPAAIARKALRRVIGMLPSQAGVARKLHSGKGVGNYPITCAPLPGLSGTGDSPAANRRDRWRRVPTAAREGLGVTAAGRERALLLRVPPGAGLRPVGLARLR</sequence>
<reference evidence="2" key="1">
    <citation type="journal article" date="2019" name="Int. J. Syst. Evol. Microbiol.">
        <title>The Global Catalogue of Microorganisms (GCM) 10K type strain sequencing project: providing services to taxonomists for standard genome sequencing and annotation.</title>
        <authorList>
            <consortium name="The Broad Institute Genomics Platform"/>
            <consortium name="The Broad Institute Genome Sequencing Center for Infectious Disease"/>
            <person name="Wu L."/>
            <person name="Ma J."/>
        </authorList>
    </citation>
    <scope>NUCLEOTIDE SEQUENCE [LARGE SCALE GENOMIC DNA]</scope>
    <source>
        <strain evidence="2">JCM 17017</strain>
    </source>
</reference>
<proteinExistence type="predicted"/>
<comment type="caution">
    <text evidence="1">The sequence shown here is derived from an EMBL/GenBank/DDBJ whole genome shotgun (WGS) entry which is preliminary data.</text>
</comment>